<proteinExistence type="predicted"/>
<dbReference type="AlphaFoldDB" id="A0AA90YZT4"/>
<comment type="caution">
    <text evidence="1">The sequence shown here is derived from an EMBL/GenBank/DDBJ whole genome shotgun (WGS) entry which is preliminary data.</text>
</comment>
<evidence type="ECO:0000313" key="1">
    <source>
        <dbReference type="EMBL" id="NOE18096.1"/>
    </source>
</evidence>
<accession>A0AA90YZT4</accession>
<dbReference type="Proteomes" id="UP000597886">
    <property type="component" value="Unassembled WGS sequence"/>
</dbReference>
<reference evidence="1" key="1">
    <citation type="submission" date="2019-12" db="EMBL/GenBank/DDBJ databases">
        <title>Ruegeria JWLKs population differentiation of coral mucus and skeleton niches.</title>
        <authorList>
            <person name="Luo D."/>
        </authorList>
    </citation>
    <scope>NUCLEOTIDE SEQUENCE</scope>
    <source>
        <strain evidence="1">HKCCD6181</strain>
    </source>
</reference>
<dbReference type="EMBL" id="WVRA01000002">
    <property type="protein sequence ID" value="NOE18096.1"/>
    <property type="molecule type" value="Genomic_DNA"/>
</dbReference>
<evidence type="ECO:0000313" key="2">
    <source>
        <dbReference type="Proteomes" id="UP000597886"/>
    </source>
</evidence>
<dbReference type="RefSeq" id="WP_171329475.1">
    <property type="nucleotide sequence ID" value="NZ_WVRA01000002.1"/>
</dbReference>
<gene>
    <name evidence="1" type="ORF">GS634_08160</name>
</gene>
<sequence length="297" mass="33433">MNDRASGQRFSHLYLERSSPKKDSNKARFRLFKLAESIFPRPGASTSVRSSNNRKRIIDMIESELGIRFATKAGSGRLVESWEGYFGRIPIEDLLDTITLMVRLFRKFGQEDRAKQVVTETKRIFAEENLAYEVDGDGGVHPLVDSVFSVTRQTAIAGLNDARYTATAENVERMDACLLQNPPDYIGAIRLVFGACENLFKLMYSVPRLDARSVGDKLAKDQQALYAGHSNLQSASSKTLEGFKDWINAAHFYRHEQGVEEPNQPSEEVAILIISNGLSYVRWLAQLDQTLGYVNRS</sequence>
<protein>
    <submittedName>
        <fullName evidence="1">Uncharacterized protein</fullName>
    </submittedName>
</protein>
<name>A0AA90YZT4_9RHOB</name>
<organism evidence="1 2">
    <name type="scientific">Ruegeria atlantica</name>
    <dbReference type="NCBI Taxonomy" id="81569"/>
    <lineage>
        <taxon>Bacteria</taxon>
        <taxon>Pseudomonadati</taxon>
        <taxon>Pseudomonadota</taxon>
        <taxon>Alphaproteobacteria</taxon>
        <taxon>Rhodobacterales</taxon>
        <taxon>Roseobacteraceae</taxon>
        <taxon>Ruegeria</taxon>
    </lineage>
</organism>